<evidence type="ECO:0000313" key="3">
    <source>
        <dbReference type="Proteomes" id="UP001157418"/>
    </source>
</evidence>
<keyword evidence="3" id="KW-1185">Reference proteome</keyword>
<feature type="compositionally biased region" description="Polar residues" evidence="1">
    <location>
        <begin position="189"/>
        <end position="198"/>
    </location>
</feature>
<reference evidence="2 3" key="1">
    <citation type="submission" date="2022-01" db="EMBL/GenBank/DDBJ databases">
        <authorList>
            <person name="Xiong W."/>
            <person name="Schranz E."/>
        </authorList>
    </citation>
    <scope>NUCLEOTIDE SEQUENCE [LARGE SCALE GENOMIC DNA]</scope>
</reference>
<organism evidence="2 3">
    <name type="scientific">Lactuca virosa</name>
    <dbReference type="NCBI Taxonomy" id="75947"/>
    <lineage>
        <taxon>Eukaryota</taxon>
        <taxon>Viridiplantae</taxon>
        <taxon>Streptophyta</taxon>
        <taxon>Embryophyta</taxon>
        <taxon>Tracheophyta</taxon>
        <taxon>Spermatophyta</taxon>
        <taxon>Magnoliopsida</taxon>
        <taxon>eudicotyledons</taxon>
        <taxon>Gunneridae</taxon>
        <taxon>Pentapetalae</taxon>
        <taxon>asterids</taxon>
        <taxon>campanulids</taxon>
        <taxon>Asterales</taxon>
        <taxon>Asteraceae</taxon>
        <taxon>Cichorioideae</taxon>
        <taxon>Cichorieae</taxon>
        <taxon>Lactucinae</taxon>
        <taxon>Lactuca</taxon>
    </lineage>
</organism>
<protein>
    <submittedName>
        <fullName evidence="2">Uncharacterized protein</fullName>
    </submittedName>
</protein>
<evidence type="ECO:0000313" key="2">
    <source>
        <dbReference type="EMBL" id="CAH1418243.1"/>
    </source>
</evidence>
<proteinExistence type="predicted"/>
<feature type="region of interest" description="Disordered" evidence="1">
    <location>
        <begin position="177"/>
        <end position="198"/>
    </location>
</feature>
<evidence type="ECO:0000256" key="1">
    <source>
        <dbReference type="SAM" id="MobiDB-lite"/>
    </source>
</evidence>
<sequence length="198" mass="20818">MMGNVPPVEAGVRGSGASSGKVVSRRWSAAVDFAFEEDAGDSSISWRLHRKRNIDPLFSESHVVIEITDTNNPQAVEAAGLRRPGKPSVVGTYSFPPSVLGDTPSVVVCVAAGIEKGKQVVRAWLNGSSPGSSDPDAAAQSVGAMHAAIKAFGETYFASYLRLGELDLDNLRQMCSEEEEHVSDGSTGGTASTQPRQG</sequence>
<name>A0AAU9MBM7_9ASTR</name>
<accession>A0AAU9MBM7</accession>
<dbReference type="AlphaFoldDB" id="A0AAU9MBM7"/>
<dbReference type="Proteomes" id="UP001157418">
    <property type="component" value="Unassembled WGS sequence"/>
</dbReference>
<dbReference type="EMBL" id="CAKMRJ010000113">
    <property type="protein sequence ID" value="CAH1418243.1"/>
    <property type="molecule type" value="Genomic_DNA"/>
</dbReference>
<comment type="caution">
    <text evidence="2">The sequence shown here is derived from an EMBL/GenBank/DDBJ whole genome shotgun (WGS) entry which is preliminary data.</text>
</comment>
<gene>
    <name evidence="2" type="ORF">LVIROSA_LOCUS5849</name>
</gene>